<keyword evidence="1" id="KW-1133">Transmembrane helix</keyword>
<proteinExistence type="predicted"/>
<dbReference type="AlphaFoldDB" id="A0A2P2IHY7"/>
<reference evidence="2" key="1">
    <citation type="submission" date="2018-02" db="EMBL/GenBank/DDBJ databases">
        <title>Rhizophora mucronata_Transcriptome.</title>
        <authorList>
            <person name="Meera S.P."/>
            <person name="Sreeshan A."/>
            <person name="Augustine A."/>
        </authorList>
    </citation>
    <scope>NUCLEOTIDE SEQUENCE</scope>
    <source>
        <tissue evidence="2">Leaf</tissue>
    </source>
</reference>
<feature type="transmembrane region" description="Helical" evidence="1">
    <location>
        <begin position="21"/>
        <end position="39"/>
    </location>
</feature>
<accession>A0A2P2IHY7</accession>
<keyword evidence="1" id="KW-0472">Membrane</keyword>
<keyword evidence="1" id="KW-0812">Transmembrane</keyword>
<organism evidence="2">
    <name type="scientific">Rhizophora mucronata</name>
    <name type="common">Asiatic mangrove</name>
    <dbReference type="NCBI Taxonomy" id="61149"/>
    <lineage>
        <taxon>Eukaryota</taxon>
        <taxon>Viridiplantae</taxon>
        <taxon>Streptophyta</taxon>
        <taxon>Embryophyta</taxon>
        <taxon>Tracheophyta</taxon>
        <taxon>Spermatophyta</taxon>
        <taxon>Magnoliopsida</taxon>
        <taxon>eudicotyledons</taxon>
        <taxon>Gunneridae</taxon>
        <taxon>Pentapetalae</taxon>
        <taxon>rosids</taxon>
        <taxon>fabids</taxon>
        <taxon>Malpighiales</taxon>
        <taxon>Rhizophoraceae</taxon>
        <taxon>Rhizophora</taxon>
    </lineage>
</organism>
<evidence type="ECO:0000313" key="2">
    <source>
        <dbReference type="EMBL" id="MBW80839.1"/>
    </source>
</evidence>
<sequence length="41" mass="4827">MNWGLKDCFFDSIIIIKRKRLNILDVLVSFLYILVVNLGNE</sequence>
<evidence type="ECO:0000256" key="1">
    <source>
        <dbReference type="SAM" id="Phobius"/>
    </source>
</evidence>
<protein>
    <submittedName>
        <fullName evidence="2">Uncharacterized protein</fullName>
    </submittedName>
</protein>
<name>A0A2P2IHY7_RHIMU</name>
<dbReference type="EMBL" id="GGEC01000356">
    <property type="protein sequence ID" value="MBW80839.1"/>
    <property type="molecule type" value="Transcribed_RNA"/>
</dbReference>